<gene>
    <name evidence="9" type="ORF">EDD77_10753</name>
</gene>
<comment type="similarity">
    <text evidence="6">Belongs to the ABC-4 integral membrane protein family.</text>
</comment>
<evidence type="ECO:0000313" key="9">
    <source>
        <dbReference type="EMBL" id="TCL58698.1"/>
    </source>
</evidence>
<dbReference type="GO" id="GO:0005886">
    <property type="term" value="C:plasma membrane"/>
    <property type="evidence" value="ECO:0007669"/>
    <property type="project" value="UniProtKB-SubCell"/>
</dbReference>
<comment type="subcellular location">
    <subcellularLocation>
        <location evidence="1">Cell membrane</location>
        <topology evidence="1">Multi-pass membrane protein</topology>
    </subcellularLocation>
</comment>
<dbReference type="AlphaFoldDB" id="A0A4R1R0A7"/>
<evidence type="ECO:0000259" key="8">
    <source>
        <dbReference type="Pfam" id="PF02687"/>
    </source>
</evidence>
<dbReference type="GO" id="GO:0022857">
    <property type="term" value="F:transmembrane transporter activity"/>
    <property type="evidence" value="ECO:0007669"/>
    <property type="project" value="TreeGrafter"/>
</dbReference>
<feature type="transmembrane region" description="Helical" evidence="7">
    <location>
        <begin position="26"/>
        <end position="51"/>
    </location>
</feature>
<evidence type="ECO:0000256" key="5">
    <source>
        <dbReference type="ARBA" id="ARBA00023136"/>
    </source>
</evidence>
<dbReference type="InterPro" id="IPR050250">
    <property type="entry name" value="Macrolide_Exporter_MacB"/>
</dbReference>
<evidence type="ECO:0000313" key="10">
    <source>
        <dbReference type="Proteomes" id="UP000295184"/>
    </source>
</evidence>
<evidence type="ECO:0000256" key="6">
    <source>
        <dbReference type="ARBA" id="ARBA00038076"/>
    </source>
</evidence>
<proteinExistence type="inferred from homology"/>
<dbReference type="Pfam" id="PF02687">
    <property type="entry name" value="FtsX"/>
    <property type="match status" value="2"/>
</dbReference>
<feature type="domain" description="ABC3 transporter permease C-terminal" evidence="8">
    <location>
        <begin position="727"/>
        <end position="831"/>
    </location>
</feature>
<evidence type="ECO:0000256" key="1">
    <source>
        <dbReference type="ARBA" id="ARBA00004651"/>
    </source>
</evidence>
<keyword evidence="4 7" id="KW-1133">Transmembrane helix</keyword>
<feature type="transmembrane region" description="Helical" evidence="7">
    <location>
        <begin position="323"/>
        <end position="350"/>
    </location>
</feature>
<dbReference type="InterPro" id="IPR003838">
    <property type="entry name" value="ABC3_permease_C"/>
</dbReference>
<dbReference type="OrthoDB" id="1694171at2"/>
<feature type="transmembrane region" description="Helical" evidence="7">
    <location>
        <begin position="269"/>
        <end position="291"/>
    </location>
</feature>
<feature type="transmembrane region" description="Helical" evidence="7">
    <location>
        <begin position="719"/>
        <end position="750"/>
    </location>
</feature>
<comment type="caution">
    <text evidence="9">The sequence shown here is derived from an EMBL/GenBank/DDBJ whole genome shotgun (WGS) entry which is preliminary data.</text>
</comment>
<dbReference type="RefSeq" id="WP_058962933.1">
    <property type="nucleotide sequence ID" value="NZ_CABKVM010000012.1"/>
</dbReference>
<evidence type="ECO:0000256" key="4">
    <source>
        <dbReference type="ARBA" id="ARBA00022989"/>
    </source>
</evidence>
<feature type="transmembrane region" description="Helical" evidence="7">
    <location>
        <begin position="362"/>
        <end position="382"/>
    </location>
</feature>
<dbReference type="Proteomes" id="UP000295184">
    <property type="component" value="Unassembled WGS sequence"/>
</dbReference>
<dbReference type="PANTHER" id="PTHR30572:SF4">
    <property type="entry name" value="ABC TRANSPORTER PERMEASE YTRF"/>
    <property type="match status" value="1"/>
</dbReference>
<feature type="domain" description="ABC3 transporter permease C-terminal" evidence="8">
    <location>
        <begin position="275"/>
        <end position="395"/>
    </location>
</feature>
<evidence type="ECO:0000256" key="2">
    <source>
        <dbReference type="ARBA" id="ARBA00022475"/>
    </source>
</evidence>
<keyword evidence="3 7" id="KW-0812">Transmembrane</keyword>
<feature type="transmembrane region" description="Helical" evidence="7">
    <location>
        <begin position="771"/>
        <end position="794"/>
    </location>
</feature>
<feature type="transmembrane region" description="Helical" evidence="7">
    <location>
        <begin position="814"/>
        <end position="832"/>
    </location>
</feature>
<dbReference type="PANTHER" id="PTHR30572">
    <property type="entry name" value="MEMBRANE COMPONENT OF TRANSPORTER-RELATED"/>
    <property type="match status" value="1"/>
</dbReference>
<evidence type="ECO:0000256" key="3">
    <source>
        <dbReference type="ARBA" id="ARBA00022692"/>
    </source>
</evidence>
<evidence type="ECO:0000256" key="7">
    <source>
        <dbReference type="SAM" id="Phobius"/>
    </source>
</evidence>
<name>A0A4R1R0A7_9FIRM</name>
<dbReference type="STRING" id="1650663.GCA_001486665_00410"/>
<feature type="transmembrane region" description="Helical" evidence="7">
    <location>
        <begin position="436"/>
        <end position="454"/>
    </location>
</feature>
<keyword evidence="5 7" id="KW-0472">Membrane</keyword>
<accession>A0A4R1R0A7</accession>
<keyword evidence="2" id="KW-1003">Cell membrane</keyword>
<organism evidence="9 10">
    <name type="scientific">Allofournierella massiliensis</name>
    <dbReference type="NCBI Taxonomy" id="1650663"/>
    <lineage>
        <taxon>Bacteria</taxon>
        <taxon>Bacillati</taxon>
        <taxon>Bacillota</taxon>
        <taxon>Clostridia</taxon>
        <taxon>Eubacteriales</taxon>
        <taxon>Oscillospiraceae</taxon>
        <taxon>Allofournierella</taxon>
    </lineage>
</organism>
<reference evidence="9 10" key="1">
    <citation type="submission" date="2019-03" db="EMBL/GenBank/DDBJ databases">
        <title>Genomic Encyclopedia of Type Strains, Phase IV (KMG-IV): sequencing the most valuable type-strain genomes for metagenomic binning, comparative biology and taxonomic classification.</title>
        <authorList>
            <person name="Goeker M."/>
        </authorList>
    </citation>
    <scope>NUCLEOTIDE SEQUENCE [LARGE SCALE GENOMIC DNA]</scope>
    <source>
        <strain evidence="9 10">DSM 100451</strain>
    </source>
</reference>
<dbReference type="EMBL" id="SLUM01000007">
    <property type="protein sequence ID" value="TCL58698.1"/>
    <property type="molecule type" value="Genomic_DNA"/>
</dbReference>
<protein>
    <submittedName>
        <fullName evidence="9">Putative ABC transport system permease protein</fullName>
    </submittedName>
</protein>
<sequence length="853" mass="94537">MLKINNRKALHRLADKSFRANRGRNLIAILAIMLTTVLFTSVFSIGGNLIASFQYSTMLQSGGSAHGTFKDLTQEQFDRLKQAAPAGTILDRNIICAYEVENPEFLKRHLELWYQQPDAYERRFCQLTGGRAPQAADEIAMDERSLELLGITPEEGQTITLQLKMGYDQPVIERQFTLVGWFGYSDIMNTGFGIVSEAYLTEHADELAEASEQIGSQVGLIQCDVTFSNGINISGKLRAMAEKAGLAEEVEWNENWAYVGAGIADWTSIGAVAGLLLLIMLTGYLIIYNIFQISVMQDIRYYGLLKTIGTTAKQIRRILRRQALVMCGFGIPVGLVLGFLLGTAFTPLILQMTNTVDEVKLALNPAVFLGAAAFSVITVLLSMRKPARLAAKVSPVEAARYTEGNGKTAKKAKRSTSGGKLWRMALSNVGRNKRRAVLVILSMSLSLVLMNSVFTLTGSFDMDKYLARFIKTDFVVANARYWGIDSFRALDGEDAVSDTLIANVQAQEGFVQGGAIWCDIYSWAEEYQWPEDTLWDAEGKPCRNDGRNRPQAVDDAKNPFTVIYGADDFILDNLQIMEGERDPETIRQKLSTGEYILFAGQVNDEGKLEPDQRHKVGDVVTLYDADGARHTFTILSVINPAYYCETAQASFSEFVYYTTADVYAGMCNTANKMNYAFAVEPESVDAMEQYLNLYTTQIDPLMDYRSRDGYIQEYSGIRFLFMAVGGSLSLVIGLIGVLNFINSILTGIVTRRREFAMLEAIGMTRRQLQTMVALEGSCYALFTILCSLAVGVGVSLLCVKPLVDGLFFTSYRFVIWPLLAAIPVLVLLGIAVPRLALHFGAGQPVVERMRQAE</sequence>